<dbReference type="GO" id="GO:0016020">
    <property type="term" value="C:membrane"/>
    <property type="evidence" value="ECO:0007669"/>
    <property type="project" value="UniProtKB-SubCell"/>
</dbReference>
<dbReference type="InterPro" id="IPR001901">
    <property type="entry name" value="Translocase_SecE/Sec61-g"/>
</dbReference>
<keyword evidence="10" id="KW-1185">Reference proteome</keyword>
<evidence type="ECO:0000256" key="4">
    <source>
        <dbReference type="ARBA" id="ARBA00022927"/>
    </source>
</evidence>
<evidence type="ECO:0000256" key="2">
    <source>
        <dbReference type="ARBA" id="ARBA00022448"/>
    </source>
</evidence>
<keyword evidence="6" id="KW-0811">Translocation</keyword>
<dbReference type="KEGG" id="nef:GP480_02770"/>
<dbReference type="Proteomes" id="UP000464912">
    <property type="component" value="Chromosome"/>
</dbReference>
<dbReference type="GO" id="GO:0006605">
    <property type="term" value="P:protein targeting"/>
    <property type="evidence" value="ECO:0007669"/>
    <property type="project" value="InterPro"/>
</dbReference>
<protein>
    <submittedName>
        <fullName evidence="9">Preprotein translocase subunit SecE</fullName>
    </submittedName>
</protein>
<evidence type="ECO:0000256" key="7">
    <source>
        <dbReference type="ARBA" id="ARBA00023136"/>
    </source>
</evidence>
<dbReference type="Pfam" id="PF00584">
    <property type="entry name" value="SecE"/>
    <property type="match status" value="1"/>
</dbReference>
<evidence type="ECO:0000256" key="3">
    <source>
        <dbReference type="ARBA" id="ARBA00022692"/>
    </source>
</evidence>
<dbReference type="RefSeq" id="WP_160095673.1">
    <property type="nucleotide sequence ID" value="NZ_CP047224.1"/>
</dbReference>
<keyword evidence="2" id="KW-0813">Transport</keyword>
<feature type="transmembrane region" description="Helical" evidence="8">
    <location>
        <begin position="25"/>
        <end position="51"/>
    </location>
</feature>
<dbReference type="GO" id="GO:0006886">
    <property type="term" value="P:intracellular protein transport"/>
    <property type="evidence" value="ECO:0007669"/>
    <property type="project" value="InterPro"/>
</dbReference>
<evidence type="ECO:0000256" key="5">
    <source>
        <dbReference type="ARBA" id="ARBA00022989"/>
    </source>
</evidence>
<evidence type="ECO:0000256" key="8">
    <source>
        <dbReference type="SAM" id="Phobius"/>
    </source>
</evidence>
<dbReference type="EMBL" id="CP047224">
    <property type="protein sequence ID" value="QHD65354.1"/>
    <property type="molecule type" value="Genomic_DNA"/>
</dbReference>
<dbReference type="GO" id="GO:0009306">
    <property type="term" value="P:protein secretion"/>
    <property type="evidence" value="ECO:0007669"/>
    <property type="project" value="InterPro"/>
</dbReference>
<dbReference type="NCBIfam" id="TIGR00964">
    <property type="entry name" value="secE_bact"/>
    <property type="match status" value="1"/>
</dbReference>
<dbReference type="GO" id="GO:0008320">
    <property type="term" value="F:protein transmembrane transporter activity"/>
    <property type="evidence" value="ECO:0007669"/>
    <property type="project" value="InterPro"/>
</dbReference>
<accession>A0A6P1GB16</accession>
<keyword evidence="5 8" id="KW-1133">Transmembrane helix</keyword>
<name>A0A6P1GB16_9RICK</name>
<dbReference type="AlphaFoldDB" id="A0A6P1GB16"/>
<reference evidence="9 10" key="2">
    <citation type="journal article" date="2020" name="MBio">
        <title>Isolation and Molecular Analysis of a Novel Neorickettsia Species That Causes Potomac Horse Fever.</title>
        <authorList>
            <person name="Teymournejad O."/>
            <person name="Lin M."/>
            <person name="Bekebrede H."/>
            <person name="Kamr A."/>
            <person name="Toribio R.E."/>
            <person name="Arroyo L.G."/>
            <person name="Baird J.D."/>
            <person name="Rikihisa Y."/>
        </authorList>
    </citation>
    <scope>NUCLEOTIDE SEQUENCE [LARGE SCALE GENOMIC DNA]</scope>
    <source>
        <strain evidence="9 10">Fin17</strain>
    </source>
</reference>
<evidence type="ECO:0000256" key="6">
    <source>
        <dbReference type="ARBA" id="ARBA00023010"/>
    </source>
</evidence>
<evidence type="ECO:0000313" key="10">
    <source>
        <dbReference type="Proteomes" id="UP000464912"/>
    </source>
</evidence>
<keyword evidence="7 8" id="KW-0472">Membrane</keyword>
<evidence type="ECO:0000256" key="1">
    <source>
        <dbReference type="ARBA" id="ARBA00004370"/>
    </source>
</evidence>
<dbReference type="InterPro" id="IPR005807">
    <property type="entry name" value="SecE_bac"/>
</dbReference>
<organism evidence="9 10">
    <name type="scientific">Neorickettsia findlayensis</name>
    <dbReference type="NCBI Taxonomy" id="2686014"/>
    <lineage>
        <taxon>Bacteria</taxon>
        <taxon>Pseudomonadati</taxon>
        <taxon>Pseudomonadota</taxon>
        <taxon>Alphaproteobacteria</taxon>
        <taxon>Rickettsiales</taxon>
        <taxon>Anaplasmataceae</taxon>
        <taxon>Neorickettsia</taxon>
    </lineage>
</organism>
<comment type="subcellular location">
    <subcellularLocation>
        <location evidence="1">Membrane</location>
    </subcellularLocation>
</comment>
<dbReference type="InterPro" id="IPR038379">
    <property type="entry name" value="SecE_sf"/>
</dbReference>
<dbReference type="Gene3D" id="1.20.5.1030">
    <property type="entry name" value="Preprotein translocase secy subunit"/>
    <property type="match status" value="1"/>
</dbReference>
<keyword evidence="4" id="KW-0653">Protein transport</keyword>
<keyword evidence="3 8" id="KW-0812">Transmembrane</keyword>
<reference evidence="9 10" key="1">
    <citation type="journal article" date="2020" name="MBio">
        <title>Erratum for Teymournejad et al., 'Isolation and Molecular Analysis of a Novel Neorickettsia Species That Causes Potomac Horse Fever'.</title>
        <authorList>
            <person name="Teymournejad O."/>
            <person name="Lin M."/>
            <person name="Bekebrede H."/>
            <person name="Kamr A."/>
            <person name="Toribio R.E."/>
            <person name="Arroyo L.G."/>
            <person name="Baird J.D."/>
            <person name="Rikihisa Y."/>
        </authorList>
    </citation>
    <scope>NUCLEOTIDE SEQUENCE [LARGE SCALE GENOMIC DNA]</scope>
    <source>
        <strain evidence="9 10">Fin17</strain>
    </source>
</reference>
<evidence type="ECO:0000313" key="9">
    <source>
        <dbReference type="EMBL" id="QHD65354.1"/>
    </source>
</evidence>
<proteinExistence type="predicted"/>
<sequence length="55" mass="6592">MNFFRSVFAEFRSIAWPSRREVVSFSLFALSITSVFALLFAFTDYVIFLMVRFFY</sequence>
<gene>
    <name evidence="9" type="primary">secE</name>
    <name evidence="9" type="ORF">GP480_02770</name>
</gene>